<dbReference type="InterPro" id="IPR010982">
    <property type="entry name" value="Lambda_DNA-bd_dom_sf"/>
</dbReference>
<dbReference type="SUPFAM" id="SSF47413">
    <property type="entry name" value="lambda repressor-like DNA-binding domains"/>
    <property type="match status" value="1"/>
</dbReference>
<dbReference type="Pfam" id="PF01381">
    <property type="entry name" value="HTH_3"/>
    <property type="match status" value="1"/>
</dbReference>
<keyword evidence="1" id="KW-0805">Transcription regulation</keyword>
<accession>A0ABW8F1R5</accession>
<dbReference type="RefSeq" id="WP_402701689.1">
    <property type="nucleotide sequence ID" value="NZ_JBIUZV010000008.1"/>
</dbReference>
<organism evidence="6 7">
    <name type="scientific">Herbaspirillum chlorophenolicum</name>
    <dbReference type="NCBI Taxonomy" id="211589"/>
    <lineage>
        <taxon>Bacteria</taxon>
        <taxon>Pseudomonadati</taxon>
        <taxon>Pseudomonadota</taxon>
        <taxon>Betaproteobacteria</taxon>
        <taxon>Burkholderiales</taxon>
        <taxon>Oxalobacteraceae</taxon>
        <taxon>Herbaspirillum</taxon>
    </lineage>
</organism>
<feature type="region of interest" description="Disordered" evidence="4">
    <location>
        <begin position="1"/>
        <end position="21"/>
    </location>
</feature>
<dbReference type="PANTHER" id="PTHR36511:SF3">
    <property type="entry name" value="ANTITOXIN HIGA-2"/>
    <property type="match status" value="1"/>
</dbReference>
<keyword evidence="2" id="KW-0238">DNA-binding</keyword>
<evidence type="ECO:0000256" key="2">
    <source>
        <dbReference type="ARBA" id="ARBA00023125"/>
    </source>
</evidence>
<dbReference type="EMBL" id="JBIUZV010000008">
    <property type="protein sequence ID" value="MFJ3047188.1"/>
    <property type="molecule type" value="Genomic_DNA"/>
</dbReference>
<keyword evidence="3" id="KW-0804">Transcription</keyword>
<comment type="caution">
    <text evidence="6">The sequence shown here is derived from an EMBL/GenBank/DDBJ whole genome shotgun (WGS) entry which is preliminary data.</text>
</comment>
<feature type="domain" description="HTH cro/C1-type" evidence="5">
    <location>
        <begin position="88"/>
        <end position="124"/>
    </location>
</feature>
<name>A0ABW8F1R5_9BURK</name>
<evidence type="ECO:0000259" key="5">
    <source>
        <dbReference type="PROSITE" id="PS50943"/>
    </source>
</evidence>
<evidence type="ECO:0000313" key="6">
    <source>
        <dbReference type="EMBL" id="MFJ3047188.1"/>
    </source>
</evidence>
<keyword evidence="7" id="KW-1185">Reference proteome</keyword>
<protein>
    <submittedName>
        <fullName evidence="6">Helix-turn-helix domain-containing protein</fullName>
    </submittedName>
</protein>
<sequence length="143" mass="15754">MTERKSKGRLAAGDAGVRVNTDPGQRTVRQLAGAYVVRRNRPYAKNPALEAVHSAAKDLHEAGALDVLTMRHFDQMCLSEVMLSAEDVRAIRHQNRLSQTVFARYLGTSESTVKQWESGAKQPSGMARTLLNAVRKHGIDVLS</sequence>
<gene>
    <name evidence="6" type="ORF">ACIPEN_15275</name>
</gene>
<evidence type="ECO:0000256" key="3">
    <source>
        <dbReference type="ARBA" id="ARBA00023163"/>
    </source>
</evidence>
<evidence type="ECO:0000313" key="7">
    <source>
        <dbReference type="Proteomes" id="UP001617427"/>
    </source>
</evidence>
<dbReference type="InterPro" id="IPR052359">
    <property type="entry name" value="HTH-type_reg/antitoxin"/>
</dbReference>
<dbReference type="CDD" id="cd00093">
    <property type="entry name" value="HTH_XRE"/>
    <property type="match status" value="1"/>
</dbReference>
<dbReference type="PROSITE" id="PS50943">
    <property type="entry name" value="HTH_CROC1"/>
    <property type="match status" value="1"/>
</dbReference>
<dbReference type="Proteomes" id="UP001617427">
    <property type="component" value="Unassembled WGS sequence"/>
</dbReference>
<evidence type="ECO:0000256" key="1">
    <source>
        <dbReference type="ARBA" id="ARBA00023015"/>
    </source>
</evidence>
<reference evidence="6 7" key="1">
    <citation type="submission" date="2024-10" db="EMBL/GenBank/DDBJ databases">
        <title>The Natural Products Discovery Center: Release of the First 8490 Sequenced Strains for Exploring Actinobacteria Biosynthetic Diversity.</title>
        <authorList>
            <person name="Kalkreuter E."/>
            <person name="Kautsar S.A."/>
            <person name="Yang D."/>
            <person name="Bader C.D."/>
            <person name="Teijaro C.N."/>
            <person name="Fluegel L."/>
            <person name="Davis C.M."/>
            <person name="Simpson J.R."/>
            <person name="Lauterbach L."/>
            <person name="Steele A.D."/>
            <person name="Gui C."/>
            <person name="Meng S."/>
            <person name="Li G."/>
            <person name="Viehrig K."/>
            <person name="Ye F."/>
            <person name="Su P."/>
            <person name="Kiefer A.F."/>
            <person name="Nichols A."/>
            <person name="Cepeda A.J."/>
            <person name="Yan W."/>
            <person name="Fan B."/>
            <person name="Jiang Y."/>
            <person name="Adhikari A."/>
            <person name="Zheng C.-J."/>
            <person name="Schuster L."/>
            <person name="Cowan T.M."/>
            <person name="Smanski M.J."/>
            <person name="Chevrette M.G."/>
            <person name="De Carvalho L.P.S."/>
            <person name="Shen B."/>
        </authorList>
    </citation>
    <scope>NUCLEOTIDE SEQUENCE [LARGE SCALE GENOMIC DNA]</scope>
    <source>
        <strain evidence="6 7">NPDC087045</strain>
    </source>
</reference>
<proteinExistence type="predicted"/>
<dbReference type="InterPro" id="IPR001387">
    <property type="entry name" value="Cro/C1-type_HTH"/>
</dbReference>
<evidence type="ECO:0000256" key="4">
    <source>
        <dbReference type="SAM" id="MobiDB-lite"/>
    </source>
</evidence>
<dbReference type="PANTHER" id="PTHR36511">
    <property type="entry name" value="MERR FAMILY BACTERIAL REGULATORY PROTEIN"/>
    <property type="match status" value="1"/>
</dbReference>
<dbReference type="Gene3D" id="1.10.260.40">
    <property type="entry name" value="lambda repressor-like DNA-binding domains"/>
    <property type="match status" value="1"/>
</dbReference>